<keyword evidence="3" id="KW-1185">Reference proteome</keyword>
<evidence type="ECO:0000313" key="2">
    <source>
        <dbReference type="EMBL" id="KAJ8400160.1"/>
    </source>
</evidence>
<sequence>MELQQKGERLEAKVLELAQKWKSEGHCGEPGSPQCDPIDDMAWDMEGLPWPGLTVQFDPIDVIIQNVGLLLVSKCPRMESSQGQDNGPPVDIVADEALSPGKAYRSDSQMVSKDWHVITEGRRRRAVKHGQTPEVLGSIVAGKRQRHKIRPKAEATMSELVEGAFAIKGALHKTGVFVKMTIFQKVSTITGSWRRTNWCKRLNRRMAAQWFPKESRSPGKARKIGGKTGGLRKNWTGKKGTDVEVEGRRRRNGKGGEQWV</sequence>
<organism evidence="2 3">
    <name type="scientific">Aldrovandia affinis</name>
    <dbReference type="NCBI Taxonomy" id="143900"/>
    <lineage>
        <taxon>Eukaryota</taxon>
        <taxon>Metazoa</taxon>
        <taxon>Chordata</taxon>
        <taxon>Craniata</taxon>
        <taxon>Vertebrata</taxon>
        <taxon>Euteleostomi</taxon>
        <taxon>Actinopterygii</taxon>
        <taxon>Neopterygii</taxon>
        <taxon>Teleostei</taxon>
        <taxon>Notacanthiformes</taxon>
        <taxon>Halosauridae</taxon>
        <taxon>Aldrovandia</taxon>
    </lineage>
</organism>
<reference evidence="2" key="1">
    <citation type="journal article" date="2023" name="Science">
        <title>Genome structures resolve the early diversification of teleost fishes.</title>
        <authorList>
            <person name="Parey E."/>
            <person name="Louis A."/>
            <person name="Montfort J."/>
            <person name="Bouchez O."/>
            <person name="Roques C."/>
            <person name="Iampietro C."/>
            <person name="Lluch J."/>
            <person name="Castinel A."/>
            <person name="Donnadieu C."/>
            <person name="Desvignes T."/>
            <person name="Floi Bucao C."/>
            <person name="Jouanno E."/>
            <person name="Wen M."/>
            <person name="Mejri S."/>
            <person name="Dirks R."/>
            <person name="Jansen H."/>
            <person name="Henkel C."/>
            <person name="Chen W.J."/>
            <person name="Zahm M."/>
            <person name="Cabau C."/>
            <person name="Klopp C."/>
            <person name="Thompson A.W."/>
            <person name="Robinson-Rechavi M."/>
            <person name="Braasch I."/>
            <person name="Lecointre G."/>
            <person name="Bobe J."/>
            <person name="Postlethwait J.H."/>
            <person name="Berthelot C."/>
            <person name="Roest Crollius H."/>
            <person name="Guiguen Y."/>
        </authorList>
    </citation>
    <scope>NUCLEOTIDE SEQUENCE</scope>
    <source>
        <strain evidence="2">NC1722</strain>
    </source>
</reference>
<dbReference type="Proteomes" id="UP001221898">
    <property type="component" value="Unassembled WGS sequence"/>
</dbReference>
<evidence type="ECO:0000256" key="1">
    <source>
        <dbReference type="SAM" id="MobiDB-lite"/>
    </source>
</evidence>
<proteinExistence type="predicted"/>
<dbReference type="EMBL" id="JAINUG010000078">
    <property type="protein sequence ID" value="KAJ8400160.1"/>
    <property type="molecule type" value="Genomic_DNA"/>
</dbReference>
<protein>
    <submittedName>
        <fullName evidence="2">Uncharacterized protein</fullName>
    </submittedName>
</protein>
<evidence type="ECO:0000313" key="3">
    <source>
        <dbReference type="Proteomes" id="UP001221898"/>
    </source>
</evidence>
<name>A0AAD7SCM7_9TELE</name>
<accession>A0AAD7SCM7</accession>
<gene>
    <name evidence="2" type="ORF">AAFF_G00398540</name>
</gene>
<dbReference type="AlphaFoldDB" id="A0AAD7SCM7"/>
<feature type="region of interest" description="Disordered" evidence="1">
    <location>
        <begin position="214"/>
        <end position="260"/>
    </location>
</feature>
<comment type="caution">
    <text evidence="2">The sequence shown here is derived from an EMBL/GenBank/DDBJ whole genome shotgun (WGS) entry which is preliminary data.</text>
</comment>